<dbReference type="Gene3D" id="3.90.105.10">
    <property type="entry name" value="Molybdopterin biosynthesis moea protein, domain 2"/>
    <property type="match status" value="1"/>
</dbReference>
<dbReference type="GO" id="GO:0006777">
    <property type="term" value="P:Mo-molybdopterin cofactor biosynthetic process"/>
    <property type="evidence" value="ECO:0007669"/>
    <property type="project" value="UniProtKB-UniRule"/>
</dbReference>
<dbReference type="PANTHER" id="PTHR10192:SF5">
    <property type="entry name" value="GEPHYRIN"/>
    <property type="match status" value="1"/>
</dbReference>
<dbReference type="FunFam" id="2.40.340.10:FF:000003">
    <property type="entry name" value="Molybdopterin molybdenumtransferase"/>
    <property type="match status" value="1"/>
</dbReference>
<dbReference type="InterPro" id="IPR005110">
    <property type="entry name" value="MoeA_linker/N"/>
</dbReference>
<dbReference type="InterPro" id="IPR005111">
    <property type="entry name" value="MoeA_C_domain_IV"/>
</dbReference>
<evidence type="ECO:0000256" key="13">
    <source>
        <dbReference type="RuleBase" id="RU365090"/>
    </source>
</evidence>
<dbReference type="EMBL" id="JAWWMZ010000002">
    <property type="protein sequence ID" value="MDX4952777.1"/>
    <property type="molecule type" value="Genomic_DNA"/>
</dbReference>
<dbReference type="NCBIfam" id="TIGR00177">
    <property type="entry name" value="molyb_syn"/>
    <property type="match status" value="1"/>
</dbReference>
<protein>
    <recommendedName>
        <fullName evidence="6 13">Molybdopterin molybdenumtransferase</fullName>
        <ecNumber evidence="5 13">2.10.1.1</ecNumber>
    </recommendedName>
</protein>
<dbReference type="Gene3D" id="2.170.190.11">
    <property type="entry name" value="Molybdopterin biosynthesis moea protein, domain 3"/>
    <property type="match status" value="1"/>
</dbReference>
<evidence type="ECO:0000256" key="6">
    <source>
        <dbReference type="ARBA" id="ARBA00021108"/>
    </source>
</evidence>
<dbReference type="EC" id="2.10.1.1" evidence="5 13"/>
<feature type="domain" description="MoaB/Mog" evidence="14">
    <location>
        <begin position="204"/>
        <end position="356"/>
    </location>
</feature>
<evidence type="ECO:0000256" key="1">
    <source>
        <dbReference type="ARBA" id="ARBA00001946"/>
    </source>
</evidence>
<comment type="function">
    <text evidence="2 13">Catalyzes the insertion of molybdate into adenylated molybdopterin with the concomitant release of AMP.</text>
</comment>
<dbReference type="GO" id="GO:0005829">
    <property type="term" value="C:cytosol"/>
    <property type="evidence" value="ECO:0007669"/>
    <property type="project" value="TreeGrafter"/>
</dbReference>
<dbReference type="InterPro" id="IPR036688">
    <property type="entry name" value="MoeA_C_domain_IV_sf"/>
</dbReference>
<organism evidence="15 16">
    <name type="scientific">Delftia acidovorans</name>
    <name type="common">Pseudomonas acidovorans</name>
    <name type="synonym">Comamonas acidovorans</name>
    <dbReference type="NCBI Taxonomy" id="80866"/>
    <lineage>
        <taxon>Bacteria</taxon>
        <taxon>Pseudomonadati</taxon>
        <taxon>Pseudomonadota</taxon>
        <taxon>Betaproteobacteria</taxon>
        <taxon>Burkholderiales</taxon>
        <taxon>Comamonadaceae</taxon>
        <taxon>Delftia</taxon>
    </lineage>
</organism>
<dbReference type="SUPFAM" id="SSF63867">
    <property type="entry name" value="MoeA C-terminal domain-like"/>
    <property type="match status" value="1"/>
</dbReference>
<dbReference type="FunFam" id="3.40.980.10:FF:000004">
    <property type="entry name" value="Molybdopterin molybdenumtransferase"/>
    <property type="match status" value="1"/>
</dbReference>
<dbReference type="SMART" id="SM00852">
    <property type="entry name" value="MoCF_biosynth"/>
    <property type="match status" value="1"/>
</dbReference>
<dbReference type="Pfam" id="PF03454">
    <property type="entry name" value="MoeA_C"/>
    <property type="match status" value="1"/>
</dbReference>
<evidence type="ECO:0000256" key="12">
    <source>
        <dbReference type="ARBA" id="ARBA00047317"/>
    </source>
</evidence>
<evidence type="ECO:0000256" key="9">
    <source>
        <dbReference type="ARBA" id="ARBA00022723"/>
    </source>
</evidence>
<dbReference type="Pfam" id="PF03453">
    <property type="entry name" value="MoeA_N"/>
    <property type="match status" value="1"/>
</dbReference>
<comment type="cofactor">
    <cofactor evidence="1 13">
        <name>Mg(2+)</name>
        <dbReference type="ChEBI" id="CHEBI:18420"/>
    </cofactor>
</comment>
<evidence type="ECO:0000256" key="4">
    <source>
        <dbReference type="ARBA" id="ARBA00010763"/>
    </source>
</evidence>
<dbReference type="InterPro" id="IPR036425">
    <property type="entry name" value="MoaB/Mog-like_dom_sf"/>
</dbReference>
<dbReference type="PROSITE" id="PS01079">
    <property type="entry name" value="MOCF_BIOSYNTHESIS_2"/>
    <property type="match status" value="1"/>
</dbReference>
<reference evidence="15" key="1">
    <citation type="submission" date="2023-11" db="EMBL/GenBank/DDBJ databases">
        <title>Identification and selenium tolerance of Delftia acidovorans R3-25.</title>
        <authorList>
            <person name="Zhang S."/>
            <person name="Liu Y."/>
            <person name="Guo Y."/>
        </authorList>
    </citation>
    <scope>NUCLEOTIDE SEQUENCE</scope>
    <source>
        <strain evidence="15">R3-25</strain>
    </source>
</reference>
<comment type="caution">
    <text evidence="15">The sequence shown here is derived from an EMBL/GenBank/DDBJ whole genome shotgun (WGS) entry which is preliminary data.</text>
</comment>
<dbReference type="InterPro" id="IPR036135">
    <property type="entry name" value="MoeA_linker/N_sf"/>
</dbReference>
<keyword evidence="11 13" id="KW-0501">Molybdenum cofactor biosynthesis</keyword>
<evidence type="ECO:0000256" key="11">
    <source>
        <dbReference type="ARBA" id="ARBA00023150"/>
    </source>
</evidence>
<dbReference type="Proteomes" id="UP001287445">
    <property type="component" value="Unassembled WGS sequence"/>
</dbReference>
<keyword evidence="7 13" id="KW-0500">Molybdenum</keyword>
<gene>
    <name evidence="15" type="ORF">SGN30_05010</name>
</gene>
<name>A0AAJ2QZZ6_DELAC</name>
<dbReference type="GO" id="GO:0046872">
    <property type="term" value="F:metal ion binding"/>
    <property type="evidence" value="ECO:0007669"/>
    <property type="project" value="UniProtKB-UniRule"/>
</dbReference>
<dbReference type="PANTHER" id="PTHR10192">
    <property type="entry name" value="MOLYBDOPTERIN BIOSYNTHESIS PROTEIN"/>
    <property type="match status" value="1"/>
</dbReference>
<comment type="similarity">
    <text evidence="4 13">Belongs to the MoeA family.</text>
</comment>
<dbReference type="SUPFAM" id="SSF53218">
    <property type="entry name" value="Molybdenum cofactor biosynthesis proteins"/>
    <property type="match status" value="1"/>
</dbReference>
<evidence type="ECO:0000256" key="8">
    <source>
        <dbReference type="ARBA" id="ARBA00022679"/>
    </source>
</evidence>
<dbReference type="InterPro" id="IPR001453">
    <property type="entry name" value="MoaB/Mog_dom"/>
</dbReference>
<dbReference type="NCBIfam" id="NF045515">
    <property type="entry name" value="Glp_gephyrin"/>
    <property type="match status" value="1"/>
</dbReference>
<keyword evidence="8 13" id="KW-0808">Transferase</keyword>
<evidence type="ECO:0000259" key="14">
    <source>
        <dbReference type="SMART" id="SM00852"/>
    </source>
</evidence>
<evidence type="ECO:0000256" key="5">
    <source>
        <dbReference type="ARBA" id="ARBA00013269"/>
    </source>
</evidence>
<comment type="pathway">
    <text evidence="3 13">Cofactor biosynthesis; molybdopterin biosynthesis.</text>
</comment>
<dbReference type="GO" id="GO:0061599">
    <property type="term" value="F:molybdopterin molybdotransferase activity"/>
    <property type="evidence" value="ECO:0007669"/>
    <property type="project" value="UniProtKB-UniRule"/>
</dbReference>
<proteinExistence type="inferred from homology"/>
<dbReference type="AlphaFoldDB" id="A0AAJ2QZZ6"/>
<evidence type="ECO:0000256" key="2">
    <source>
        <dbReference type="ARBA" id="ARBA00002901"/>
    </source>
</evidence>
<dbReference type="RefSeq" id="WP_319072079.1">
    <property type="nucleotide sequence ID" value="NZ_JAWWMZ010000002.1"/>
</dbReference>
<accession>A0AAJ2QZZ6</accession>
<comment type="catalytic activity">
    <reaction evidence="12">
        <text>adenylyl-molybdopterin + molybdate = Mo-molybdopterin + AMP + H(+)</text>
        <dbReference type="Rhea" id="RHEA:35047"/>
        <dbReference type="ChEBI" id="CHEBI:15378"/>
        <dbReference type="ChEBI" id="CHEBI:36264"/>
        <dbReference type="ChEBI" id="CHEBI:62727"/>
        <dbReference type="ChEBI" id="CHEBI:71302"/>
        <dbReference type="ChEBI" id="CHEBI:456215"/>
        <dbReference type="EC" id="2.10.1.1"/>
    </reaction>
</comment>
<keyword evidence="9 13" id="KW-0479">Metal-binding</keyword>
<keyword evidence="10 13" id="KW-0460">Magnesium</keyword>
<dbReference type="InterPro" id="IPR038987">
    <property type="entry name" value="MoeA-like"/>
</dbReference>
<evidence type="ECO:0000313" key="15">
    <source>
        <dbReference type="EMBL" id="MDX4952777.1"/>
    </source>
</evidence>
<evidence type="ECO:0000256" key="7">
    <source>
        <dbReference type="ARBA" id="ARBA00022505"/>
    </source>
</evidence>
<dbReference type="SUPFAM" id="SSF63882">
    <property type="entry name" value="MoeA N-terminal region -like"/>
    <property type="match status" value="1"/>
</dbReference>
<dbReference type="InterPro" id="IPR008284">
    <property type="entry name" value="MoCF_biosynth_CS"/>
</dbReference>
<dbReference type="Gene3D" id="3.40.980.10">
    <property type="entry name" value="MoaB/Mog-like domain"/>
    <property type="match status" value="1"/>
</dbReference>
<dbReference type="CDD" id="cd00887">
    <property type="entry name" value="MoeA"/>
    <property type="match status" value="1"/>
</dbReference>
<dbReference type="Pfam" id="PF00994">
    <property type="entry name" value="MoCF_biosynth"/>
    <property type="match status" value="1"/>
</dbReference>
<evidence type="ECO:0000313" key="16">
    <source>
        <dbReference type="Proteomes" id="UP001287445"/>
    </source>
</evidence>
<sequence length="448" mass="46580">MTASFQPASPTTASTQDLRVDQALTQLASLLQPLGPVAELETLALADALDRVLAEDIVSPVDVPAHDNAAMDGYAFDGGQLQAAHAGSPAAPLVLRVVGQALAGKPWHGTVQAGECIKIMTGAVLPSGLDTVIAHERTVSAGADHIGIPAGSVRAGDNRRLRGEDLSLGRVALAAGQRLHPAALGLIASLGQPQVRVRRRLRVAYFSTGDEILHPGTAPREGAVYDSNRFSLIGLLQRMGVQVLDLGVVADEPEALQERLREAASLADVVLTSGGISAGEADHTRAMLQRMGCVHFWRLAMRPGRPLAVGLLQPDAGTPFAASRTPARTTVLIGLPGNPVAAMVSFLVFVRPALLQLMGAAQAAAEPAALPQAVAAHALSKRPGRTEYQRGLLSTGADGRCLVHTTGPQGSGVLRSMAEADCLIVLEHERGAVQAGETVSILPLQAFP</sequence>
<evidence type="ECO:0000256" key="3">
    <source>
        <dbReference type="ARBA" id="ARBA00005046"/>
    </source>
</evidence>
<evidence type="ECO:0000256" key="10">
    <source>
        <dbReference type="ARBA" id="ARBA00022842"/>
    </source>
</evidence>
<dbReference type="Gene3D" id="2.40.340.10">
    <property type="entry name" value="MoeA, C-terminal, domain IV"/>
    <property type="match status" value="1"/>
</dbReference>